<proteinExistence type="predicted"/>
<reference evidence="1" key="1">
    <citation type="submission" date="2014-09" db="EMBL/GenBank/DDBJ databases">
        <authorList>
            <person name="Magalhaes I.L.F."/>
            <person name="Oliveira U."/>
            <person name="Santos F.R."/>
            <person name="Vidigal T.H.D.A."/>
            <person name="Brescovit A.D."/>
            <person name="Santos A.J."/>
        </authorList>
    </citation>
    <scope>NUCLEOTIDE SEQUENCE</scope>
    <source>
        <tissue evidence="1">Shoot tissue taken approximately 20 cm above the soil surface</tissue>
    </source>
</reference>
<dbReference type="AlphaFoldDB" id="A0A0A9EIT9"/>
<dbReference type="EMBL" id="GBRH01200115">
    <property type="protein sequence ID" value="JAD97780.1"/>
    <property type="molecule type" value="Transcribed_RNA"/>
</dbReference>
<sequence>MAKILYHSLSFLAALRIPKTLRGKLTPVHRDQKLVSYSPRGKWDHSNVAIYNRIHTAKGHLL</sequence>
<organism evidence="1">
    <name type="scientific">Arundo donax</name>
    <name type="common">Giant reed</name>
    <name type="synonym">Donax arundinaceus</name>
    <dbReference type="NCBI Taxonomy" id="35708"/>
    <lineage>
        <taxon>Eukaryota</taxon>
        <taxon>Viridiplantae</taxon>
        <taxon>Streptophyta</taxon>
        <taxon>Embryophyta</taxon>
        <taxon>Tracheophyta</taxon>
        <taxon>Spermatophyta</taxon>
        <taxon>Magnoliopsida</taxon>
        <taxon>Liliopsida</taxon>
        <taxon>Poales</taxon>
        <taxon>Poaceae</taxon>
        <taxon>PACMAD clade</taxon>
        <taxon>Arundinoideae</taxon>
        <taxon>Arundineae</taxon>
        <taxon>Arundo</taxon>
    </lineage>
</organism>
<evidence type="ECO:0000313" key="1">
    <source>
        <dbReference type="EMBL" id="JAD97780.1"/>
    </source>
</evidence>
<accession>A0A0A9EIT9</accession>
<reference evidence="1" key="2">
    <citation type="journal article" date="2015" name="Data Brief">
        <title>Shoot transcriptome of the giant reed, Arundo donax.</title>
        <authorList>
            <person name="Barrero R.A."/>
            <person name="Guerrero F.D."/>
            <person name="Moolhuijzen P."/>
            <person name="Goolsby J.A."/>
            <person name="Tidwell J."/>
            <person name="Bellgard S.E."/>
            <person name="Bellgard M.I."/>
        </authorList>
    </citation>
    <scope>NUCLEOTIDE SEQUENCE</scope>
    <source>
        <tissue evidence="1">Shoot tissue taken approximately 20 cm above the soil surface</tissue>
    </source>
</reference>
<protein>
    <submittedName>
        <fullName evidence="1">Uncharacterized protein</fullName>
    </submittedName>
</protein>
<name>A0A0A9EIT9_ARUDO</name>